<dbReference type="EMBL" id="CDMY01000454">
    <property type="protein sequence ID" value="CEM14146.1"/>
    <property type="molecule type" value="Genomic_DNA"/>
</dbReference>
<gene>
    <name evidence="2" type="ORF">Vbra_15658</name>
</gene>
<evidence type="ECO:0000256" key="1">
    <source>
        <dbReference type="SAM" id="Phobius"/>
    </source>
</evidence>
<keyword evidence="3" id="KW-1185">Reference proteome</keyword>
<dbReference type="InParanoid" id="A0A0G4FKM6"/>
<feature type="transmembrane region" description="Helical" evidence="1">
    <location>
        <begin position="248"/>
        <end position="269"/>
    </location>
</feature>
<dbReference type="VEuPathDB" id="CryptoDB:Vbra_15658"/>
<accession>A0A0G4FKM6</accession>
<reference evidence="2 3" key="1">
    <citation type="submission" date="2014-11" db="EMBL/GenBank/DDBJ databases">
        <authorList>
            <person name="Zhu J."/>
            <person name="Qi W."/>
            <person name="Song R."/>
        </authorList>
    </citation>
    <scope>NUCLEOTIDE SEQUENCE [LARGE SCALE GENOMIC DNA]</scope>
</reference>
<keyword evidence="1" id="KW-0812">Transmembrane</keyword>
<protein>
    <submittedName>
        <fullName evidence="2">Uncharacterized protein</fullName>
    </submittedName>
</protein>
<dbReference type="PhylomeDB" id="A0A0G4FKM6"/>
<keyword evidence="1" id="KW-1133">Transmembrane helix</keyword>
<evidence type="ECO:0000313" key="3">
    <source>
        <dbReference type="Proteomes" id="UP000041254"/>
    </source>
</evidence>
<organism evidence="2 3">
    <name type="scientific">Vitrella brassicaformis (strain CCMP3155)</name>
    <dbReference type="NCBI Taxonomy" id="1169540"/>
    <lineage>
        <taxon>Eukaryota</taxon>
        <taxon>Sar</taxon>
        <taxon>Alveolata</taxon>
        <taxon>Colpodellida</taxon>
        <taxon>Vitrellaceae</taxon>
        <taxon>Vitrella</taxon>
    </lineage>
</organism>
<name>A0A0G4FKM6_VITBC</name>
<dbReference type="Proteomes" id="UP000041254">
    <property type="component" value="Unassembled WGS sequence"/>
</dbReference>
<keyword evidence="1" id="KW-0472">Membrane</keyword>
<dbReference type="AlphaFoldDB" id="A0A0G4FKM6"/>
<feature type="transmembrane region" description="Helical" evidence="1">
    <location>
        <begin position="281"/>
        <end position="305"/>
    </location>
</feature>
<proteinExistence type="predicted"/>
<evidence type="ECO:0000313" key="2">
    <source>
        <dbReference type="EMBL" id="CEM14146.1"/>
    </source>
</evidence>
<sequence>MMRWFLWRWRRWRHSYKKVDPEADDTEELSSVVISILPEDDAQRGGDLTRPVVAVPLPADVYSAAILPFLPLDDAVKVRPTSRTLSKAVDEAFLMCHIDRCLAQQRLSGLVDVERDPGDTQPAAPSLSRFGYLCRCAHIIDRAAGWRQMATVVRLATACGAVRTGRLPLVISAEWLVARYLLDTATSDGRPRGATTGSLRYVRALWNMLTGGSDTSSESVGIEQTESEEEVKLMTYWRERLQERWVELFCWLFCLSILAVLICFVWMVIEHGFPRISIVPLLLLLFLGIVVDAVALSLCLTMMVYEHVELEDPQCTMPWLTIGGKRFRVVPREEMCRWHPFWRDYDELNPPIRCGQGVYPSWTSFIAYTLLDSPEVKQRMTQLYPISADHWKPLDFEKKFLLLENFYPARVYLAKVGGSEEVKQQMFSRFFNNTSSRAAAITFRSKFRRRFFYQPDETKRIPMGLQRSIPSYDYLSVPQLDLHKVPDGPIL</sequence>